<dbReference type="OrthoDB" id="344165at2759"/>
<protein>
    <submittedName>
        <fullName evidence="1">Uncharacterized protein</fullName>
    </submittedName>
</protein>
<proteinExistence type="predicted"/>
<organism evidence="1 2">
    <name type="scientific">Golovinomyces cichoracearum</name>
    <dbReference type="NCBI Taxonomy" id="62708"/>
    <lineage>
        <taxon>Eukaryota</taxon>
        <taxon>Fungi</taxon>
        <taxon>Dikarya</taxon>
        <taxon>Ascomycota</taxon>
        <taxon>Pezizomycotina</taxon>
        <taxon>Leotiomycetes</taxon>
        <taxon>Erysiphales</taxon>
        <taxon>Erysiphaceae</taxon>
        <taxon>Golovinomyces</taxon>
    </lineage>
</organism>
<evidence type="ECO:0000313" key="1">
    <source>
        <dbReference type="EMBL" id="RKF74423.1"/>
    </source>
</evidence>
<evidence type="ECO:0000313" key="2">
    <source>
        <dbReference type="Proteomes" id="UP000285405"/>
    </source>
</evidence>
<name>A0A420IIU7_9PEZI</name>
<reference evidence="1 2" key="1">
    <citation type="journal article" date="2018" name="BMC Genomics">
        <title>Comparative genome analyses reveal sequence features reflecting distinct modes of host-adaptation between dicot and monocot powdery mildew.</title>
        <authorList>
            <person name="Wu Y."/>
            <person name="Ma X."/>
            <person name="Pan Z."/>
            <person name="Kale S.D."/>
            <person name="Song Y."/>
            <person name="King H."/>
            <person name="Zhang Q."/>
            <person name="Presley C."/>
            <person name="Deng X."/>
            <person name="Wei C.I."/>
            <person name="Xiao S."/>
        </authorList>
    </citation>
    <scope>NUCLEOTIDE SEQUENCE [LARGE SCALE GENOMIC DNA]</scope>
    <source>
        <strain evidence="1">UCSC1</strain>
    </source>
</reference>
<dbReference type="AlphaFoldDB" id="A0A420IIU7"/>
<dbReference type="Proteomes" id="UP000285405">
    <property type="component" value="Unassembled WGS sequence"/>
</dbReference>
<sequence length="121" mass="14079">MTSQAVNLDFSKLTDKDKKELQQFIASEEQKAIIQSCANPQSDRCLLEKMYHRDNSQWKIRQHRGDMRTELCRTLYGFEILFSQAFRKTEAKLLDGDPASFCARALMKSIPYGSLKRHAFQ</sequence>
<gene>
    <name evidence="1" type="ORF">GcC1_084014</name>
</gene>
<accession>A0A420IIU7</accession>
<dbReference type="EMBL" id="MCBR01008491">
    <property type="protein sequence ID" value="RKF74423.1"/>
    <property type="molecule type" value="Genomic_DNA"/>
</dbReference>
<comment type="caution">
    <text evidence="1">The sequence shown here is derived from an EMBL/GenBank/DDBJ whole genome shotgun (WGS) entry which is preliminary data.</text>
</comment>